<dbReference type="GO" id="GO:0006412">
    <property type="term" value="P:translation"/>
    <property type="evidence" value="ECO:0007669"/>
    <property type="project" value="UniProtKB-UniRule"/>
</dbReference>
<name>A0A063XEI0_BACIU</name>
<dbReference type="InterPro" id="IPR036791">
    <property type="entry name" value="Ribosomal_bL9_C_sf"/>
</dbReference>
<evidence type="ECO:0000256" key="4">
    <source>
        <dbReference type="ARBA" id="ARBA00022884"/>
    </source>
</evidence>
<dbReference type="PANTHER" id="PTHR21368">
    <property type="entry name" value="50S RIBOSOMAL PROTEIN L9"/>
    <property type="match status" value="1"/>
</dbReference>
<dbReference type="Pfam" id="PF01281">
    <property type="entry name" value="Ribosomal_L9_N"/>
    <property type="match status" value="1"/>
</dbReference>
<dbReference type="SMR" id="A0A063XEI0"/>
<evidence type="ECO:0000259" key="10">
    <source>
        <dbReference type="PROSITE" id="PS00651"/>
    </source>
</evidence>
<keyword evidence="3 8" id="KW-0699">rRNA-binding</keyword>
<dbReference type="EMDB" id="EMD-18558"/>
<dbReference type="InterPro" id="IPR020594">
    <property type="entry name" value="Ribosomal_bL9_bac/chp"/>
</dbReference>
<dbReference type="GO" id="GO:0005840">
    <property type="term" value="C:ribosome"/>
    <property type="evidence" value="ECO:0007669"/>
    <property type="project" value="UniProtKB-KW"/>
</dbReference>
<organism evidence="11 15">
    <name type="scientific">Bacillus subtilis</name>
    <dbReference type="NCBI Taxonomy" id="1423"/>
    <lineage>
        <taxon>Bacteria</taxon>
        <taxon>Bacillati</taxon>
        <taxon>Bacillota</taxon>
        <taxon>Bacilli</taxon>
        <taxon>Bacillales</taxon>
        <taxon>Bacillaceae</taxon>
        <taxon>Bacillus</taxon>
    </lineage>
</organism>
<keyword evidence="5 8" id="KW-0689">Ribosomal protein</keyword>
<evidence type="ECO:0000256" key="1">
    <source>
        <dbReference type="ARBA" id="ARBA00003058"/>
    </source>
</evidence>
<dbReference type="EMBL" id="JXBC01000006">
    <property type="protein sequence ID" value="KIU10094.1"/>
    <property type="molecule type" value="Genomic_DNA"/>
</dbReference>
<evidence type="ECO:0000256" key="2">
    <source>
        <dbReference type="ARBA" id="ARBA00010605"/>
    </source>
</evidence>
<dbReference type="GeneID" id="86871302"/>
<reference evidence="12 16" key="2">
    <citation type="submission" date="2015-09" db="EMBL/GenBank/DDBJ databases">
        <title>Spore heat resistance.</title>
        <authorList>
            <person name="Boekhorst J."/>
            <person name="Berendsen E.M."/>
            <person name="Wells-Bennik M.H."/>
            <person name="Kuipers O.P."/>
        </authorList>
    </citation>
    <scope>NUCLEOTIDE SEQUENCE [LARGE SCALE GENOMIC DNA]</scope>
    <source>
        <strain evidence="12 16">B4122</strain>
    </source>
</reference>
<sequence length="149" mass="16352">MKVIFLQDVKGKGKKGEVKNVADGYAHNFLIKKGLAVEANASNISALNGQKQKEKKEAIAELEQAKSLKETLEKLTVELSAKSGEGGRLFGSVTSKQITEQLQKDHNIKVDKRKLELPDGIRALGYTNVPVKLHPEVQAVLKVHVKEEA</sequence>
<comment type="similarity">
    <text evidence="2 8">Belongs to the bacterial ribosomal protein bL9 family.</text>
</comment>
<dbReference type="SUPFAM" id="SSF55653">
    <property type="entry name" value="Ribosomal protein L9 C-domain"/>
    <property type="match status" value="1"/>
</dbReference>
<dbReference type="Gene3D" id="3.10.430.100">
    <property type="entry name" value="Ribosomal protein L9, C-terminal domain"/>
    <property type="match status" value="1"/>
</dbReference>
<dbReference type="NCBIfam" id="TIGR00158">
    <property type="entry name" value="L9"/>
    <property type="match status" value="1"/>
</dbReference>
<dbReference type="InterPro" id="IPR020070">
    <property type="entry name" value="Ribosomal_bL9_N"/>
</dbReference>
<proteinExistence type="inferred from homology"/>
<dbReference type="SUPFAM" id="SSF55658">
    <property type="entry name" value="L9 N-domain-like"/>
    <property type="match status" value="1"/>
</dbReference>
<evidence type="ECO:0000256" key="5">
    <source>
        <dbReference type="ARBA" id="ARBA00022980"/>
    </source>
</evidence>
<dbReference type="EMBL" id="CP120576">
    <property type="protein sequence ID" value="WEY85281.1"/>
    <property type="molecule type" value="Genomic_DNA"/>
</dbReference>
<evidence type="ECO:0000313" key="15">
    <source>
        <dbReference type="Proteomes" id="UP000032247"/>
    </source>
</evidence>
<feature type="domain" description="Ribosomal protein L9" evidence="10">
    <location>
        <begin position="13"/>
        <end position="40"/>
    </location>
</feature>
<dbReference type="STRING" id="483913.AN935_20635"/>
<dbReference type="PROSITE" id="PS00651">
    <property type="entry name" value="RIBOSOMAL_L9"/>
    <property type="match status" value="1"/>
</dbReference>
<evidence type="ECO:0000256" key="8">
    <source>
        <dbReference type="HAMAP-Rule" id="MF_00503"/>
    </source>
</evidence>
<dbReference type="FunFam" id="3.10.430.100:FF:000002">
    <property type="entry name" value="50S ribosomal protein L9"/>
    <property type="match status" value="1"/>
</dbReference>
<dbReference type="AlphaFoldDB" id="A0A063XEI0"/>
<dbReference type="GO" id="GO:0003735">
    <property type="term" value="F:structural constituent of ribosome"/>
    <property type="evidence" value="ECO:0007669"/>
    <property type="project" value="InterPro"/>
</dbReference>
<keyword evidence="6 8" id="KW-0687">Ribonucleoprotein</keyword>
<dbReference type="PATRIC" id="fig|1423.134.peg.1222"/>
<dbReference type="InterPro" id="IPR020069">
    <property type="entry name" value="Ribosomal_bL9_C"/>
</dbReference>
<protein>
    <recommendedName>
        <fullName evidence="7 8">Large ribosomal subunit protein bL9</fullName>
    </recommendedName>
</protein>
<evidence type="ECO:0000313" key="11">
    <source>
        <dbReference type="EMBL" id="KIU10094.1"/>
    </source>
</evidence>
<evidence type="ECO:0000313" key="14">
    <source>
        <dbReference type="EMBL" id="WEY85281.1"/>
    </source>
</evidence>
<evidence type="ECO:0000313" key="16">
    <source>
        <dbReference type="Proteomes" id="UP000076442"/>
    </source>
</evidence>
<dbReference type="Proteomes" id="UP000076442">
    <property type="component" value="Unassembled WGS sequence"/>
</dbReference>
<reference evidence="13" key="3">
    <citation type="submission" date="2021-03" db="EMBL/GenBank/DDBJ databases">
        <title>Isolation of Bacillus subtilis from fermented food sample.</title>
        <authorList>
            <person name="Lakshmanan V."/>
            <person name="Athira K."/>
            <person name="Rajagopal K."/>
        </authorList>
    </citation>
    <scope>NUCLEOTIDE SEQUENCE</scope>
    <source>
        <strain evidence="13">S1</strain>
    </source>
</reference>
<dbReference type="EMBL" id="JAGFPW010000004">
    <property type="protein sequence ID" value="MBO3794018.1"/>
    <property type="molecule type" value="Genomic_DNA"/>
</dbReference>
<evidence type="ECO:0000256" key="7">
    <source>
        <dbReference type="ARBA" id="ARBA00035292"/>
    </source>
</evidence>
<dbReference type="GO" id="GO:1990904">
    <property type="term" value="C:ribonucleoprotein complex"/>
    <property type="evidence" value="ECO:0007669"/>
    <property type="project" value="UniProtKB-KW"/>
</dbReference>
<dbReference type="Pfam" id="PF03948">
    <property type="entry name" value="Ribosomal_L9_C"/>
    <property type="match status" value="1"/>
</dbReference>
<dbReference type="HAMAP" id="MF_00503">
    <property type="entry name" value="Ribosomal_bL9"/>
    <property type="match status" value="1"/>
</dbReference>
<dbReference type="EMDB" id="EMD-13959"/>
<dbReference type="FunFam" id="3.40.5.10:FF:000002">
    <property type="entry name" value="50S ribosomal protein L9"/>
    <property type="match status" value="1"/>
</dbReference>
<evidence type="ECO:0000313" key="12">
    <source>
        <dbReference type="EMBL" id="KZD93191.1"/>
    </source>
</evidence>
<feature type="coiled-coil region" evidence="9">
    <location>
        <begin position="48"/>
        <end position="85"/>
    </location>
</feature>
<gene>
    <name evidence="8 13" type="primary">rplI</name>
    <name evidence="12" type="ORF">B4122_1335</name>
    <name evidence="13" type="ORF">J5227_06725</name>
    <name evidence="14" type="ORF">P5633_03320</name>
    <name evidence="11" type="ORF">SC09_Contig28orf00268</name>
</gene>
<accession>A0A063XEI0</accession>
<keyword evidence="4 8" id="KW-0694">RNA-binding</keyword>
<dbReference type="InterPro" id="IPR009027">
    <property type="entry name" value="Ribosomal_bL9/RNase_H1_N"/>
</dbReference>
<evidence type="ECO:0000256" key="6">
    <source>
        <dbReference type="ARBA" id="ARBA00023274"/>
    </source>
</evidence>
<evidence type="ECO:0000256" key="3">
    <source>
        <dbReference type="ARBA" id="ARBA00022730"/>
    </source>
</evidence>
<comment type="function">
    <text evidence="1 8">Binds to the 23S rRNA.</text>
</comment>
<dbReference type="OMA" id="FAIRWTK"/>
<dbReference type="GO" id="GO:0019843">
    <property type="term" value="F:rRNA binding"/>
    <property type="evidence" value="ECO:0007669"/>
    <property type="project" value="UniProtKB-UniRule"/>
</dbReference>
<dbReference type="Gene3D" id="3.40.5.10">
    <property type="entry name" value="Ribosomal protein L9, N-terminal domain"/>
    <property type="match status" value="1"/>
</dbReference>
<reference evidence="11 15" key="1">
    <citation type="submission" date="2014-12" db="EMBL/GenBank/DDBJ databases">
        <title>Comparative genome analysis of Bacillus coagulans HM-08, Clostridium butyricum HM-68, Bacillus subtilis HM-66 and Bacillus licheniformis BL-09.</title>
        <authorList>
            <person name="Zhang H."/>
        </authorList>
    </citation>
    <scope>NUCLEOTIDE SEQUENCE [LARGE SCALE GENOMIC DNA]</scope>
    <source>
        <strain evidence="11 15">HM-66</strain>
    </source>
</reference>
<dbReference type="Proteomes" id="UP000032247">
    <property type="component" value="Unassembled WGS sequence"/>
</dbReference>
<dbReference type="InterPro" id="IPR036935">
    <property type="entry name" value="Ribosomal_bL9_N_sf"/>
</dbReference>
<dbReference type="InterPro" id="IPR000244">
    <property type="entry name" value="Ribosomal_bL9"/>
</dbReference>
<dbReference type="RefSeq" id="WP_003226915.1">
    <property type="nucleotide sequence ID" value="NZ_AP024621.1"/>
</dbReference>
<evidence type="ECO:0000256" key="9">
    <source>
        <dbReference type="SAM" id="Coils"/>
    </source>
</evidence>
<evidence type="ECO:0000313" key="13">
    <source>
        <dbReference type="EMBL" id="MBO3794018.1"/>
    </source>
</evidence>
<dbReference type="Proteomes" id="UP001214898">
    <property type="component" value="Chromosome"/>
</dbReference>
<reference evidence="14" key="4">
    <citation type="submission" date="2023-03" db="EMBL/GenBank/DDBJ databases">
        <title>Complete genome sequences of 52 Bacillus and Priestia strains isolated from West-African fermentations and 26 reference strains from the DSMZ collection.</title>
        <authorList>
            <person name="Wiedenbein E.S."/>
            <person name="Canoy T.S."/>
            <person name="Hui Y."/>
            <person name="Parkouda C."/>
            <person name="Dawende C."/>
            <person name="Ametefe E."/>
            <person name="Jespersen L."/>
            <person name="Nielsen D.S."/>
        </authorList>
    </citation>
    <scope>NUCLEOTIDE SEQUENCE</scope>
    <source>
        <strain evidence="14">PRO56</strain>
    </source>
</reference>
<keyword evidence="9" id="KW-0175">Coiled coil</keyword>
<dbReference type="EMBL" id="LJZV01000007">
    <property type="protein sequence ID" value="KZD93191.1"/>
    <property type="molecule type" value="Genomic_DNA"/>
</dbReference>
<dbReference type="Proteomes" id="UP000665181">
    <property type="component" value="Unassembled WGS sequence"/>
</dbReference>